<proteinExistence type="inferred from homology"/>
<dbReference type="EC" id="1.2.1.3" evidence="3"/>
<evidence type="ECO:0000256" key="2">
    <source>
        <dbReference type="ARBA" id="ARBA00023002"/>
    </source>
</evidence>
<reference evidence="9" key="1">
    <citation type="submission" date="2019-04" db="EMBL/GenBank/DDBJ databases">
        <title>Friends and foes A comparative genomics studyof 23 Aspergillus species from section Flavi.</title>
        <authorList>
            <consortium name="DOE Joint Genome Institute"/>
            <person name="Kjaerbolling I."/>
            <person name="Vesth T."/>
            <person name="Frisvad J.C."/>
            <person name="Nybo J.L."/>
            <person name="Theobald S."/>
            <person name="Kildgaard S."/>
            <person name="Isbrandt T."/>
            <person name="Kuo A."/>
            <person name="Sato A."/>
            <person name="Lyhne E.K."/>
            <person name="Kogle M.E."/>
            <person name="Wiebenga A."/>
            <person name="Kun R.S."/>
            <person name="Lubbers R.J."/>
            <person name="Makela M.R."/>
            <person name="Barry K."/>
            <person name="Chovatia M."/>
            <person name="Clum A."/>
            <person name="Daum C."/>
            <person name="Haridas S."/>
            <person name="He G."/>
            <person name="LaButti K."/>
            <person name="Lipzen A."/>
            <person name="Mondo S."/>
            <person name="Riley R."/>
            <person name="Salamov A."/>
            <person name="Simmons B.A."/>
            <person name="Magnuson J.K."/>
            <person name="Henrissat B."/>
            <person name="Mortensen U.H."/>
            <person name="Larsen T.O."/>
            <person name="Devries R.P."/>
            <person name="Grigoriev I.V."/>
            <person name="Machida M."/>
            <person name="Baker S.E."/>
            <person name="Andersen M.R."/>
        </authorList>
    </citation>
    <scope>NUCLEOTIDE SEQUENCE [LARGE SCALE GENOMIC DNA]</scope>
    <source>
        <strain evidence="9">CBS 130017</strain>
    </source>
</reference>
<keyword evidence="9" id="KW-1185">Reference proteome</keyword>
<protein>
    <recommendedName>
        <fullName evidence="3">aldehyde dehydrogenase (NAD(+))</fullName>
        <ecNumber evidence="3">1.2.1.3</ecNumber>
    </recommendedName>
</protein>
<evidence type="ECO:0000313" key="8">
    <source>
        <dbReference type="EMBL" id="KAE8331411.1"/>
    </source>
</evidence>
<dbReference type="AlphaFoldDB" id="A0A5N6XDT6"/>
<evidence type="ECO:0000256" key="4">
    <source>
        <dbReference type="ARBA" id="ARBA00049194"/>
    </source>
</evidence>
<accession>A0A5N6XDT6</accession>
<sequence length="483" mass="52247">MASSKYPIPTQLFIKDKLVDSHSPERYSLYNPVDESLFCDKVQYAAAEDVEAAVEAAVAAFNGPWRTYSGAQRGEVLQKLAVLLEEYKEELGWLDGTPIGKPVSAATMEIEFGASILRYYAGWTDKYAGESFPADDGFVKIVRHEPLGVTVGINPWNGPIGTLCLKLGPALATGNVMIIKPSEKTPFGTVRFAELATRAGIVPPGVIQALPGAGATGALLSSHMKVRKVSFTGSVATGRRIQQAASNSNMKRVTLELGGKSPSAVFDDCNFENAVFWSTLAITQNSGQACFAASRLFVQESIADKFIAAFAQAMKEASNKLGDPTKPETQLGPLADSSQFARVSSFFQQDAGQTKVLVGGKQHGERGFYWEPTILLNPKEDALVYREEIFGPVVCVKTFKDEADFIRMANDTEFGLMAGVFTQDINRAMRLSAELDSGVVGINCVSYINIQAPFGGTKQSGVGREMGHYALRCFTEPKTVLIK</sequence>
<dbReference type="GO" id="GO:0004029">
    <property type="term" value="F:aldehyde dehydrogenase (NAD+) activity"/>
    <property type="evidence" value="ECO:0007669"/>
    <property type="project" value="UniProtKB-EC"/>
</dbReference>
<dbReference type="EMBL" id="ML741769">
    <property type="protein sequence ID" value="KAE8331411.1"/>
    <property type="molecule type" value="Genomic_DNA"/>
</dbReference>
<comment type="catalytic activity">
    <reaction evidence="4">
        <text>an aldehyde + NAD(+) + H2O = a carboxylate + NADH + 2 H(+)</text>
        <dbReference type="Rhea" id="RHEA:16185"/>
        <dbReference type="ChEBI" id="CHEBI:15377"/>
        <dbReference type="ChEBI" id="CHEBI:15378"/>
        <dbReference type="ChEBI" id="CHEBI:17478"/>
        <dbReference type="ChEBI" id="CHEBI:29067"/>
        <dbReference type="ChEBI" id="CHEBI:57540"/>
        <dbReference type="ChEBI" id="CHEBI:57945"/>
        <dbReference type="EC" id="1.2.1.3"/>
    </reaction>
</comment>
<evidence type="ECO:0000256" key="1">
    <source>
        <dbReference type="ARBA" id="ARBA00009986"/>
    </source>
</evidence>
<evidence type="ECO:0000313" key="9">
    <source>
        <dbReference type="Proteomes" id="UP000325945"/>
    </source>
</evidence>
<dbReference type="Proteomes" id="UP000325945">
    <property type="component" value="Unassembled WGS sequence"/>
</dbReference>
<gene>
    <name evidence="8" type="ORF">BDV39DRAFT_189818</name>
</gene>
<dbReference type="InterPro" id="IPR016161">
    <property type="entry name" value="Ald_DH/histidinol_DH"/>
</dbReference>
<evidence type="ECO:0000259" key="7">
    <source>
        <dbReference type="Pfam" id="PF00171"/>
    </source>
</evidence>
<dbReference type="SUPFAM" id="SSF53720">
    <property type="entry name" value="ALDH-like"/>
    <property type="match status" value="1"/>
</dbReference>
<organism evidence="8 9">
    <name type="scientific">Aspergillus sergii</name>
    <dbReference type="NCBI Taxonomy" id="1034303"/>
    <lineage>
        <taxon>Eukaryota</taxon>
        <taxon>Fungi</taxon>
        <taxon>Dikarya</taxon>
        <taxon>Ascomycota</taxon>
        <taxon>Pezizomycotina</taxon>
        <taxon>Eurotiomycetes</taxon>
        <taxon>Eurotiomycetidae</taxon>
        <taxon>Eurotiales</taxon>
        <taxon>Aspergillaceae</taxon>
        <taxon>Aspergillus</taxon>
        <taxon>Aspergillus subgen. Circumdati</taxon>
    </lineage>
</organism>
<evidence type="ECO:0000256" key="6">
    <source>
        <dbReference type="RuleBase" id="RU003345"/>
    </source>
</evidence>
<keyword evidence="2 6" id="KW-0560">Oxidoreductase</keyword>
<comment type="similarity">
    <text evidence="1 6">Belongs to the aldehyde dehydrogenase family.</text>
</comment>
<dbReference type="FunFam" id="3.40.309.10:FF:000012">
    <property type="entry name" value="Betaine aldehyde dehydrogenase"/>
    <property type="match status" value="1"/>
</dbReference>
<name>A0A5N6XDT6_9EURO</name>
<dbReference type="Pfam" id="PF00171">
    <property type="entry name" value="Aldedh"/>
    <property type="match status" value="1"/>
</dbReference>
<dbReference type="InterPro" id="IPR016162">
    <property type="entry name" value="Ald_DH_N"/>
</dbReference>
<evidence type="ECO:0000256" key="3">
    <source>
        <dbReference type="ARBA" id="ARBA00024226"/>
    </source>
</evidence>
<feature type="domain" description="Aldehyde dehydrogenase" evidence="7">
    <location>
        <begin position="19"/>
        <end position="480"/>
    </location>
</feature>
<dbReference type="Gene3D" id="3.40.309.10">
    <property type="entry name" value="Aldehyde Dehydrogenase, Chain A, domain 2"/>
    <property type="match status" value="1"/>
</dbReference>
<dbReference type="InterPro" id="IPR016163">
    <property type="entry name" value="Ald_DH_C"/>
</dbReference>
<evidence type="ECO:0000256" key="5">
    <source>
        <dbReference type="PROSITE-ProRule" id="PRU10007"/>
    </source>
</evidence>
<dbReference type="PANTHER" id="PTHR11699">
    <property type="entry name" value="ALDEHYDE DEHYDROGENASE-RELATED"/>
    <property type="match status" value="1"/>
</dbReference>
<dbReference type="InterPro" id="IPR015590">
    <property type="entry name" value="Aldehyde_DH_dom"/>
</dbReference>
<dbReference type="PROSITE" id="PS00687">
    <property type="entry name" value="ALDEHYDE_DEHYDR_GLU"/>
    <property type="match status" value="1"/>
</dbReference>
<dbReference type="InterPro" id="IPR029510">
    <property type="entry name" value="Ald_DH_CS_GLU"/>
</dbReference>
<feature type="active site" evidence="5">
    <location>
        <position position="256"/>
    </location>
</feature>
<dbReference type="Gene3D" id="3.40.605.10">
    <property type="entry name" value="Aldehyde Dehydrogenase, Chain A, domain 1"/>
    <property type="match status" value="1"/>
</dbReference>
<dbReference type="FunFam" id="3.40.605.10:FF:000001">
    <property type="entry name" value="Aldehyde dehydrogenase 1"/>
    <property type="match status" value="1"/>
</dbReference>